<dbReference type="AlphaFoldDB" id="A0A975IW89"/>
<keyword evidence="1" id="KW-0456">Lyase</keyword>
<dbReference type="SUPFAM" id="SSF51556">
    <property type="entry name" value="Metallo-dependent hydrolases"/>
    <property type="match status" value="1"/>
</dbReference>
<dbReference type="EMBL" id="CP073078">
    <property type="protein sequence ID" value="QUD89580.1"/>
    <property type="molecule type" value="Genomic_DNA"/>
</dbReference>
<dbReference type="Pfam" id="PF04909">
    <property type="entry name" value="Amidohydro_2"/>
    <property type="match status" value="1"/>
</dbReference>
<accession>A0A975IW89</accession>
<feature type="domain" description="Amidohydrolase-related" evidence="2">
    <location>
        <begin position="60"/>
        <end position="265"/>
    </location>
</feature>
<evidence type="ECO:0000313" key="4">
    <source>
        <dbReference type="Proteomes" id="UP000676409"/>
    </source>
</evidence>
<dbReference type="KEGG" id="caul:KCG34_06780"/>
<name>A0A975IW89_9CAUL</name>
<organism evidence="3 4">
    <name type="scientific">Phenylobacterium montanum</name>
    <dbReference type="NCBI Taxonomy" id="2823693"/>
    <lineage>
        <taxon>Bacteria</taxon>
        <taxon>Pseudomonadati</taxon>
        <taxon>Pseudomonadota</taxon>
        <taxon>Alphaproteobacteria</taxon>
        <taxon>Caulobacterales</taxon>
        <taxon>Caulobacteraceae</taxon>
        <taxon>Phenylobacterium</taxon>
    </lineage>
</organism>
<evidence type="ECO:0000256" key="1">
    <source>
        <dbReference type="ARBA" id="ARBA00023239"/>
    </source>
</evidence>
<dbReference type="InterPro" id="IPR032465">
    <property type="entry name" value="ACMSD"/>
</dbReference>
<dbReference type="PANTHER" id="PTHR21240:SF28">
    <property type="entry name" value="ISO-OROTATE DECARBOXYLASE (EUROFUNG)"/>
    <property type="match status" value="1"/>
</dbReference>
<dbReference type="InterPro" id="IPR006680">
    <property type="entry name" value="Amidohydro-rel"/>
</dbReference>
<reference evidence="3" key="1">
    <citation type="submission" date="2021-04" db="EMBL/GenBank/DDBJ databases">
        <title>The complete genome sequence of Caulobacter sp. S6.</title>
        <authorList>
            <person name="Tang Y."/>
            <person name="Ouyang W."/>
            <person name="Liu Q."/>
            <person name="Huang B."/>
            <person name="Guo Z."/>
            <person name="Lei P."/>
        </authorList>
    </citation>
    <scope>NUCLEOTIDE SEQUENCE</scope>
    <source>
        <strain evidence="3">S6</strain>
    </source>
</reference>
<evidence type="ECO:0000259" key="2">
    <source>
        <dbReference type="Pfam" id="PF04909"/>
    </source>
</evidence>
<evidence type="ECO:0000313" key="3">
    <source>
        <dbReference type="EMBL" id="QUD89580.1"/>
    </source>
</evidence>
<dbReference type="PANTHER" id="PTHR21240">
    <property type="entry name" value="2-AMINO-3-CARBOXYLMUCONATE-6-SEMIALDEHYDE DECARBOXYLASE"/>
    <property type="match status" value="1"/>
</dbReference>
<dbReference type="Gene3D" id="3.20.20.140">
    <property type="entry name" value="Metal-dependent hydrolases"/>
    <property type="match status" value="1"/>
</dbReference>
<dbReference type="GO" id="GO:0016787">
    <property type="term" value="F:hydrolase activity"/>
    <property type="evidence" value="ECO:0007669"/>
    <property type="project" value="InterPro"/>
</dbReference>
<dbReference type="Proteomes" id="UP000676409">
    <property type="component" value="Chromosome"/>
</dbReference>
<protein>
    <submittedName>
        <fullName evidence="3">Amidohydrolase family protein</fullName>
    </submittedName>
</protein>
<gene>
    <name evidence="3" type="ORF">KCG34_06780</name>
</gene>
<dbReference type="GO" id="GO:0016831">
    <property type="term" value="F:carboxy-lyase activity"/>
    <property type="evidence" value="ECO:0007669"/>
    <property type="project" value="InterPro"/>
</dbReference>
<dbReference type="InterPro" id="IPR032466">
    <property type="entry name" value="Metal_Hydrolase"/>
</dbReference>
<sequence length="314" mass="33758">MHIASPLSVEIERKFCKNIAEKDGCDSDGLKASTGADALRSLDAAGIGRGALLSTAYMIGSPEVAEPPNLLAPETRAENAYVVEQARLSCDRLAAFISVNPNSPNALDEIRYWARTGGATGLKLHLANSGFDFNSPAQMANLGAVFEAANEARFPIVVHLRNRDPNYGGKAVEQFLNQILPRARGVTVQIAHAGGWGGVDAQTLSALSAFAEAIGSDPAGTRNLLFDLAYVPDLPDRKASLSDDQALAGLMRRIGLQRFLPASDWIKGMDLTQYYSSEVPALPLTPDEWREVLSNEAPYMRRLDSGCSLNAKTQ</sequence>
<keyword evidence="4" id="KW-1185">Reference proteome</keyword>
<dbReference type="RefSeq" id="WP_211939632.1">
    <property type="nucleotide sequence ID" value="NZ_CP073078.1"/>
</dbReference>
<dbReference type="GO" id="GO:0019748">
    <property type="term" value="P:secondary metabolic process"/>
    <property type="evidence" value="ECO:0007669"/>
    <property type="project" value="TreeGrafter"/>
</dbReference>
<dbReference type="GO" id="GO:0005737">
    <property type="term" value="C:cytoplasm"/>
    <property type="evidence" value="ECO:0007669"/>
    <property type="project" value="TreeGrafter"/>
</dbReference>
<proteinExistence type="predicted"/>